<dbReference type="GO" id="GO:0016020">
    <property type="term" value="C:membrane"/>
    <property type="evidence" value="ECO:0007669"/>
    <property type="project" value="UniProtKB-SubCell"/>
</dbReference>
<evidence type="ECO:0000256" key="3">
    <source>
        <dbReference type="ARBA" id="ARBA00023136"/>
    </source>
</evidence>
<comment type="similarity">
    <text evidence="6">Belongs to the nlpA lipoprotein family.</text>
</comment>
<feature type="signal peptide" evidence="9">
    <location>
        <begin position="1"/>
        <end position="18"/>
    </location>
</feature>
<reference evidence="11" key="1">
    <citation type="submission" date="2017-01" db="EMBL/GenBank/DDBJ databases">
        <authorList>
            <person name="Varghese N."/>
            <person name="Submissions S."/>
        </authorList>
    </citation>
    <scope>NUCLEOTIDE SEQUENCE [LARGE SCALE GENOMIC DNA]</scope>
    <source>
        <strain evidence="11">DSM 23127</strain>
    </source>
</reference>
<sequence>MRKFLLTLATIALITLLAACGSSEEGSSSEDSDSDSGDSGGEASEETSEITVGATSVPHAEILTEAQPLLEEEGITLNIEEYQDYVLPNRDLSEGTIDANYFQHIPYLNNQMEENGYDFANLGGIHIEPMGIYSKGIESIEDVEEGTTVLMSRSVSDHGRILSLLQDEGLIEIDPEVDPVDAQLEDVVENPKNLEFDAGIEAALLPENYEREENALVAINTNYAIQAGLSPSEDSLILEETDSPYANVIATQSENEDNEALNTLVEVLRSDEIQTFMEEQYEGAVVPVDGQDSE</sequence>
<dbReference type="PANTHER" id="PTHR30429">
    <property type="entry name" value="D-METHIONINE-BINDING LIPOPROTEIN METQ"/>
    <property type="match status" value="1"/>
</dbReference>
<evidence type="ECO:0000256" key="1">
    <source>
        <dbReference type="ARBA" id="ARBA00004635"/>
    </source>
</evidence>
<dbReference type="PANTHER" id="PTHR30429:SF0">
    <property type="entry name" value="METHIONINE-BINDING LIPOPROTEIN METQ"/>
    <property type="match status" value="1"/>
</dbReference>
<dbReference type="PROSITE" id="PS51257">
    <property type="entry name" value="PROKAR_LIPOPROTEIN"/>
    <property type="match status" value="1"/>
</dbReference>
<dbReference type="EMBL" id="FTOC01000003">
    <property type="protein sequence ID" value="SIS43673.1"/>
    <property type="molecule type" value="Genomic_DNA"/>
</dbReference>
<dbReference type="Gene3D" id="3.40.190.10">
    <property type="entry name" value="Periplasmic binding protein-like II"/>
    <property type="match status" value="2"/>
</dbReference>
<name>A0A1N7J2U4_9BACI</name>
<dbReference type="STRING" id="570947.SAMN05421687_103271"/>
<dbReference type="PIRSF" id="PIRSF002854">
    <property type="entry name" value="MetQ"/>
    <property type="match status" value="1"/>
</dbReference>
<protein>
    <recommendedName>
        <fullName evidence="6">Lipoprotein</fullName>
    </recommendedName>
</protein>
<dbReference type="SUPFAM" id="SSF53850">
    <property type="entry name" value="Periplasmic binding protein-like II"/>
    <property type="match status" value="1"/>
</dbReference>
<evidence type="ECO:0000313" key="11">
    <source>
        <dbReference type="Proteomes" id="UP000187608"/>
    </source>
</evidence>
<feature type="lipid moiety-binding region" description="S-diacylglycerol cysteine" evidence="7">
    <location>
        <position position="20"/>
    </location>
</feature>
<feature type="chain" id="PRO_5039494506" description="Lipoprotein" evidence="9">
    <location>
        <begin position="19"/>
        <end position="294"/>
    </location>
</feature>
<comment type="subcellular location">
    <subcellularLocation>
        <location evidence="1">Membrane</location>
        <topology evidence="1">Lipid-anchor</topology>
    </subcellularLocation>
</comment>
<gene>
    <name evidence="10" type="ORF">SAMN05421687_103271</name>
</gene>
<evidence type="ECO:0000256" key="7">
    <source>
        <dbReference type="PIRSR" id="PIRSR002854-1"/>
    </source>
</evidence>
<proteinExistence type="inferred from homology"/>
<keyword evidence="3" id="KW-0472">Membrane</keyword>
<evidence type="ECO:0000313" key="10">
    <source>
        <dbReference type="EMBL" id="SIS43673.1"/>
    </source>
</evidence>
<organism evidence="10 11">
    <name type="scientific">Salimicrobium flavidum</name>
    <dbReference type="NCBI Taxonomy" id="570947"/>
    <lineage>
        <taxon>Bacteria</taxon>
        <taxon>Bacillati</taxon>
        <taxon>Bacillota</taxon>
        <taxon>Bacilli</taxon>
        <taxon>Bacillales</taxon>
        <taxon>Bacillaceae</taxon>
        <taxon>Salimicrobium</taxon>
    </lineage>
</organism>
<dbReference type="Pfam" id="PF03180">
    <property type="entry name" value="Lipoprotein_9"/>
    <property type="match status" value="1"/>
</dbReference>
<dbReference type="Proteomes" id="UP000187608">
    <property type="component" value="Unassembled WGS sequence"/>
</dbReference>
<feature type="compositionally biased region" description="Acidic residues" evidence="8">
    <location>
        <begin position="27"/>
        <end position="36"/>
    </location>
</feature>
<evidence type="ECO:0000256" key="2">
    <source>
        <dbReference type="ARBA" id="ARBA00022729"/>
    </source>
</evidence>
<keyword evidence="4" id="KW-0564">Palmitate</keyword>
<dbReference type="OrthoDB" id="9812878at2"/>
<feature type="region of interest" description="Disordered" evidence="8">
    <location>
        <begin position="23"/>
        <end position="56"/>
    </location>
</feature>
<evidence type="ECO:0000256" key="4">
    <source>
        <dbReference type="ARBA" id="ARBA00023139"/>
    </source>
</evidence>
<dbReference type="RefSeq" id="WP_076557901.1">
    <property type="nucleotide sequence ID" value="NZ_FTOC01000003.1"/>
</dbReference>
<keyword evidence="11" id="KW-1185">Reference proteome</keyword>
<dbReference type="InterPro" id="IPR004872">
    <property type="entry name" value="Lipoprotein_NlpA"/>
</dbReference>
<dbReference type="AlphaFoldDB" id="A0A1N7J2U4"/>
<evidence type="ECO:0000256" key="5">
    <source>
        <dbReference type="ARBA" id="ARBA00023288"/>
    </source>
</evidence>
<evidence type="ECO:0000256" key="6">
    <source>
        <dbReference type="PIRNR" id="PIRNR002854"/>
    </source>
</evidence>
<keyword evidence="5 6" id="KW-0449">Lipoprotein</keyword>
<evidence type="ECO:0000256" key="8">
    <source>
        <dbReference type="SAM" id="MobiDB-lite"/>
    </source>
</evidence>
<evidence type="ECO:0000256" key="9">
    <source>
        <dbReference type="SAM" id="SignalP"/>
    </source>
</evidence>
<accession>A0A1N7J2U4</accession>
<keyword evidence="2 9" id="KW-0732">Signal</keyword>